<feature type="compositionally biased region" description="Basic residues" evidence="1">
    <location>
        <begin position="370"/>
        <end position="390"/>
    </location>
</feature>
<accession>A0A6A6VNP1</accession>
<feature type="compositionally biased region" description="Basic and acidic residues" evidence="1">
    <location>
        <begin position="87"/>
        <end position="99"/>
    </location>
</feature>
<sequence length="505" mass="55914">MYFAQPLVENSSEHGSPHDGTPYTSAPSKEASAEPAKEITTEITTETTSTTFDRAANPYGPAYGTPFTVDDDYDFEDELGDVLPIDNYRDPNDTKHTEEEPPEGAICRSTRNRTPKAARNEARATTGPDTRRKSPRPKRKSRSTSPEEKESNASRTKRRCSGRVRTTPYDTLLREAALTRGQAPPPGSERKSPQLNFYNECLTTDSERDNDKVREMTDRRPEGTSPATSFDYGLLAKSPSQPRDPDPWPSPSLRHQSPLPASLPPLDFIPDDRPLVANPRLVVYPVNQPMPVNDPVERLPPLPVQKSSWNNLPRAVESRLFDPRPVIDSFARISTLPDIAPSPVQRSSSDNHLKTIDPRLLDMTSSQPKPKSKGGSRNKHGSRDKRRSRDKRTGNNASTTQIEPFADGLHGEMKTDPPKESCKPSGIEIGESFFDNRPEPILSSGYMLSSRSSSPEYIPGHAQQDMPPREESIQDNGGGHTNPNTYRSLQTDDPGGKAQTAAKVK</sequence>
<feature type="compositionally biased region" description="Basic residues" evidence="1">
    <location>
        <begin position="133"/>
        <end position="142"/>
    </location>
</feature>
<feature type="compositionally biased region" description="Polar residues" evidence="1">
    <location>
        <begin position="193"/>
        <end position="204"/>
    </location>
</feature>
<feature type="compositionally biased region" description="Basic and acidic residues" evidence="1">
    <location>
        <begin position="349"/>
        <end position="360"/>
    </location>
</feature>
<protein>
    <submittedName>
        <fullName evidence="2">Uncharacterized protein</fullName>
    </submittedName>
</protein>
<feature type="compositionally biased region" description="Basic and acidic residues" evidence="1">
    <location>
        <begin position="31"/>
        <end position="40"/>
    </location>
</feature>
<organism evidence="2 3">
    <name type="scientific">Sporormia fimetaria CBS 119925</name>
    <dbReference type="NCBI Taxonomy" id="1340428"/>
    <lineage>
        <taxon>Eukaryota</taxon>
        <taxon>Fungi</taxon>
        <taxon>Dikarya</taxon>
        <taxon>Ascomycota</taxon>
        <taxon>Pezizomycotina</taxon>
        <taxon>Dothideomycetes</taxon>
        <taxon>Pleosporomycetidae</taxon>
        <taxon>Pleosporales</taxon>
        <taxon>Sporormiaceae</taxon>
        <taxon>Sporormia</taxon>
    </lineage>
</organism>
<keyword evidence="3" id="KW-1185">Reference proteome</keyword>
<dbReference type="AlphaFoldDB" id="A0A6A6VNP1"/>
<feature type="compositionally biased region" description="Basic and acidic residues" evidence="1">
    <location>
        <begin position="205"/>
        <end position="222"/>
    </location>
</feature>
<dbReference type="Proteomes" id="UP000799440">
    <property type="component" value="Unassembled WGS sequence"/>
</dbReference>
<name>A0A6A6VNP1_9PLEO</name>
<reference evidence="2" key="1">
    <citation type="journal article" date="2020" name="Stud. Mycol.">
        <title>101 Dothideomycetes genomes: a test case for predicting lifestyles and emergence of pathogens.</title>
        <authorList>
            <person name="Haridas S."/>
            <person name="Albert R."/>
            <person name="Binder M."/>
            <person name="Bloem J."/>
            <person name="Labutti K."/>
            <person name="Salamov A."/>
            <person name="Andreopoulos B."/>
            <person name="Baker S."/>
            <person name="Barry K."/>
            <person name="Bills G."/>
            <person name="Bluhm B."/>
            <person name="Cannon C."/>
            <person name="Castanera R."/>
            <person name="Culley D."/>
            <person name="Daum C."/>
            <person name="Ezra D."/>
            <person name="Gonzalez J."/>
            <person name="Henrissat B."/>
            <person name="Kuo A."/>
            <person name="Liang C."/>
            <person name="Lipzen A."/>
            <person name="Lutzoni F."/>
            <person name="Magnuson J."/>
            <person name="Mondo S."/>
            <person name="Nolan M."/>
            <person name="Ohm R."/>
            <person name="Pangilinan J."/>
            <person name="Park H.-J."/>
            <person name="Ramirez L."/>
            <person name="Alfaro M."/>
            <person name="Sun H."/>
            <person name="Tritt A."/>
            <person name="Yoshinaga Y."/>
            <person name="Zwiers L.-H."/>
            <person name="Turgeon B."/>
            <person name="Goodwin S."/>
            <person name="Spatafora J."/>
            <person name="Crous P."/>
            <person name="Grigoriev I."/>
        </authorList>
    </citation>
    <scope>NUCLEOTIDE SEQUENCE</scope>
    <source>
        <strain evidence="2">CBS 119925</strain>
    </source>
</reference>
<feature type="compositionally biased region" description="Low complexity" evidence="1">
    <location>
        <begin position="41"/>
        <end position="51"/>
    </location>
</feature>
<gene>
    <name evidence="2" type="ORF">M011DRAFT_454675</name>
</gene>
<dbReference type="EMBL" id="MU006561">
    <property type="protein sequence ID" value="KAF2751773.1"/>
    <property type="molecule type" value="Genomic_DNA"/>
</dbReference>
<feature type="region of interest" description="Disordered" evidence="1">
    <location>
        <begin position="1"/>
        <end position="266"/>
    </location>
</feature>
<feature type="compositionally biased region" description="Low complexity" evidence="1">
    <location>
        <begin position="443"/>
        <end position="454"/>
    </location>
</feature>
<feature type="compositionally biased region" description="Acidic residues" evidence="1">
    <location>
        <begin position="69"/>
        <end position="80"/>
    </location>
</feature>
<evidence type="ECO:0000313" key="3">
    <source>
        <dbReference type="Proteomes" id="UP000799440"/>
    </source>
</evidence>
<feature type="compositionally biased region" description="Basic and acidic residues" evidence="1">
    <location>
        <begin position="409"/>
        <end position="422"/>
    </location>
</feature>
<proteinExistence type="predicted"/>
<evidence type="ECO:0000256" key="1">
    <source>
        <dbReference type="SAM" id="MobiDB-lite"/>
    </source>
</evidence>
<evidence type="ECO:0000313" key="2">
    <source>
        <dbReference type="EMBL" id="KAF2751773.1"/>
    </source>
</evidence>
<feature type="region of interest" description="Disordered" evidence="1">
    <location>
        <begin position="334"/>
        <end position="505"/>
    </location>
</feature>
<feature type="compositionally biased region" description="Polar residues" evidence="1">
    <location>
        <begin position="481"/>
        <end position="491"/>
    </location>
</feature>